<dbReference type="InterPro" id="IPR002058">
    <property type="entry name" value="PAP_assoc"/>
</dbReference>
<organism>
    <name type="scientific">Solenopsis invicta</name>
    <name type="common">Red imported fire ant</name>
    <name type="synonym">Solenopsis wagneri</name>
    <dbReference type="NCBI Taxonomy" id="13686"/>
    <lineage>
        <taxon>Eukaryota</taxon>
        <taxon>Metazoa</taxon>
        <taxon>Ecdysozoa</taxon>
        <taxon>Arthropoda</taxon>
        <taxon>Hexapoda</taxon>
        <taxon>Insecta</taxon>
        <taxon>Pterygota</taxon>
        <taxon>Neoptera</taxon>
        <taxon>Endopterygota</taxon>
        <taxon>Hymenoptera</taxon>
        <taxon>Apocrita</taxon>
        <taxon>Aculeata</taxon>
        <taxon>Formicoidea</taxon>
        <taxon>Formicidae</taxon>
        <taxon>Myrmicinae</taxon>
        <taxon>Solenopsis</taxon>
    </lineage>
</organism>
<keyword evidence="3" id="KW-0808">Transferase</keyword>
<comment type="cofactor">
    <cofactor evidence="1">
        <name>Mn(2+)</name>
        <dbReference type="ChEBI" id="CHEBI:29035"/>
    </cofactor>
</comment>
<dbReference type="Pfam" id="PF03828">
    <property type="entry name" value="PAP_assoc"/>
    <property type="match status" value="1"/>
</dbReference>
<name>E9J819_SOLIN</name>
<dbReference type="Gene3D" id="1.10.1410.10">
    <property type="match status" value="1"/>
</dbReference>
<keyword evidence="5" id="KW-0460">Magnesium</keyword>
<dbReference type="GO" id="GO:0050265">
    <property type="term" value="F:RNA uridylyltransferase activity"/>
    <property type="evidence" value="ECO:0007669"/>
    <property type="project" value="TreeGrafter"/>
</dbReference>
<proteinExistence type="predicted"/>
<dbReference type="AlphaFoldDB" id="E9J819"/>
<dbReference type="Gene3D" id="3.30.460.10">
    <property type="entry name" value="Beta Polymerase, domain 2"/>
    <property type="match status" value="1"/>
</dbReference>
<dbReference type="SUPFAM" id="SSF81631">
    <property type="entry name" value="PAP/OAS1 substrate-binding domain"/>
    <property type="match status" value="1"/>
</dbReference>
<evidence type="ECO:0000256" key="5">
    <source>
        <dbReference type="ARBA" id="ARBA00022842"/>
    </source>
</evidence>
<dbReference type="PANTHER" id="PTHR12271">
    <property type="entry name" value="POLY A POLYMERASE CID PAP -RELATED"/>
    <property type="match status" value="1"/>
</dbReference>
<keyword evidence="4" id="KW-0479">Metal-binding</keyword>
<evidence type="ECO:0000259" key="6">
    <source>
        <dbReference type="Pfam" id="PF03828"/>
    </source>
</evidence>
<gene>
    <name evidence="8" type="ORF">SINV_06920</name>
</gene>
<dbReference type="HOGENOM" id="CLU_453690_0_0_1"/>
<dbReference type="PANTHER" id="PTHR12271:SF66">
    <property type="entry name" value="TERMINAL URIDYLYLTRANSFERASE TAILOR"/>
    <property type="match status" value="1"/>
</dbReference>
<sequence length="602" mass="70587">MPRKNYHYLDGKFKYKIKELGRNFIIEDYRCLLCEQGNFMDNTNHQIELDGGNYETIIRHISSEAHQYFKEKLESVEEVQKIVSVIHDAFRSEKGENYRCNLCNYENTLEVEFIRHLTDTAHINQFTTLSENDRKKYNHYFCYACLLRWYGHKESYIQHNNNTSHKTAISYYPYIEHLPKDCLDLLKYVKQNKNVIVTDSNLTLKNNNLHRLLRHLKRDLLSTFPNIKVYPFGSRISGLALPNSDVDIFLDCDYTYGGRISYSRAQEILELIEKNLQAKKTWIIKEAVLNCRTPVIKLLHILSKLNCDIVVTNGLGVQKTKMIRCFVEAFPMCRKLILYVKRWLQTSNQAGRNFITSYAAAWLVIYYLQRLEIFPSVSHLIELKNKSWRINGWEVGVTYDFPVGQTNLSFNELLFGFFKYYSDFDYGYYVICPLLGRGLEKSTFWSHINMKELTPYVDYIKRRIDRHTQQAPKRFCTTALSLQDPFDLSHNITGAMDSSKLKYFRKACIYTTRFLKKTLTGISSKTIEKLIKIGEGHLRAFPCELMDFPEMTENDLKVLFTCSHQLSQAIPYLAEIIDDNEIINANFLKENKSMLSSKSDSD</sequence>
<evidence type="ECO:0000259" key="7">
    <source>
        <dbReference type="Pfam" id="PF22600"/>
    </source>
</evidence>
<feature type="domain" description="PAP-associated" evidence="6">
    <location>
        <begin position="412"/>
        <end position="490"/>
    </location>
</feature>
<comment type="cofactor">
    <cofactor evidence="2">
        <name>Mg(2+)</name>
        <dbReference type="ChEBI" id="CHEBI:18420"/>
    </cofactor>
</comment>
<dbReference type="CDD" id="cd05402">
    <property type="entry name" value="NT_PAP_TUTase"/>
    <property type="match status" value="1"/>
</dbReference>
<protein>
    <submittedName>
        <fullName evidence="8">Uncharacterized protein</fullName>
    </submittedName>
</protein>
<evidence type="ECO:0000256" key="1">
    <source>
        <dbReference type="ARBA" id="ARBA00001936"/>
    </source>
</evidence>
<reference evidence="8" key="1">
    <citation type="journal article" date="2011" name="Proc. Natl. Acad. Sci. U.S.A.">
        <title>The genome of the fire ant Solenopsis invicta.</title>
        <authorList>
            <person name="Wurm Y."/>
            <person name="Wang J."/>
            <person name="Riba-Grognuz O."/>
            <person name="Corona M."/>
            <person name="Nygaard S."/>
            <person name="Hunt B.G."/>
            <person name="Ingram K.K."/>
            <person name="Falquet L."/>
            <person name="Nipitwattanaphon M."/>
            <person name="Gotzek D."/>
            <person name="Dijkstra M.B."/>
            <person name="Oettler J."/>
            <person name="Comtesse F."/>
            <person name="Shih C.J."/>
            <person name="Wu W.J."/>
            <person name="Yang C.C."/>
            <person name="Thomas J."/>
            <person name="Beaudoing E."/>
            <person name="Pradervand S."/>
            <person name="Flegel V."/>
            <person name="Cook E.D."/>
            <person name="Fabbretti R."/>
            <person name="Stockinger H."/>
            <person name="Long L."/>
            <person name="Farmerie W.G."/>
            <person name="Oakey J."/>
            <person name="Boomsma J.J."/>
            <person name="Pamilo P."/>
            <person name="Yi S.V."/>
            <person name="Heinze J."/>
            <person name="Goodisman M.A."/>
            <person name="Farinelli L."/>
            <person name="Harshman K."/>
            <person name="Hulo N."/>
            <person name="Cerutti L."/>
            <person name="Xenarios I."/>
            <person name="Shoemaker D."/>
            <person name="Keller L."/>
        </authorList>
    </citation>
    <scope>NUCLEOTIDE SEQUENCE [LARGE SCALE GENOMIC DNA]</scope>
</reference>
<dbReference type="GO" id="GO:0031123">
    <property type="term" value="P:RNA 3'-end processing"/>
    <property type="evidence" value="ECO:0007669"/>
    <property type="project" value="TreeGrafter"/>
</dbReference>
<dbReference type="InterPro" id="IPR043519">
    <property type="entry name" value="NT_sf"/>
</dbReference>
<dbReference type="Pfam" id="PF22600">
    <property type="entry name" value="MTPAP-like_central"/>
    <property type="match status" value="1"/>
</dbReference>
<dbReference type="EMBL" id="GL768739">
    <property type="protein sequence ID" value="EFZ11035.1"/>
    <property type="molecule type" value="Genomic_DNA"/>
</dbReference>
<feature type="non-terminal residue" evidence="8">
    <location>
        <position position="602"/>
    </location>
</feature>
<dbReference type="GO" id="GO:1990817">
    <property type="term" value="F:poly(A) RNA polymerase activity"/>
    <property type="evidence" value="ECO:0007669"/>
    <property type="project" value="UniProtKB-ARBA"/>
</dbReference>
<accession>E9J819</accession>
<evidence type="ECO:0000256" key="4">
    <source>
        <dbReference type="ARBA" id="ARBA00022723"/>
    </source>
</evidence>
<evidence type="ECO:0000313" key="8">
    <source>
        <dbReference type="EMBL" id="EFZ11035.1"/>
    </source>
</evidence>
<evidence type="ECO:0000256" key="3">
    <source>
        <dbReference type="ARBA" id="ARBA00022679"/>
    </source>
</evidence>
<feature type="domain" description="Poly(A) RNA polymerase mitochondrial-like central palm" evidence="7">
    <location>
        <begin position="200"/>
        <end position="327"/>
    </location>
</feature>
<dbReference type="InterPro" id="IPR054708">
    <property type="entry name" value="MTPAP-like_central"/>
</dbReference>
<dbReference type="GO" id="GO:0046872">
    <property type="term" value="F:metal ion binding"/>
    <property type="evidence" value="ECO:0007669"/>
    <property type="project" value="UniProtKB-KW"/>
</dbReference>
<dbReference type="SUPFAM" id="SSF81301">
    <property type="entry name" value="Nucleotidyltransferase"/>
    <property type="match status" value="1"/>
</dbReference>
<evidence type="ECO:0000256" key="2">
    <source>
        <dbReference type="ARBA" id="ARBA00001946"/>
    </source>
</evidence>